<dbReference type="Proteomes" id="UP000288216">
    <property type="component" value="Unassembled WGS sequence"/>
</dbReference>
<dbReference type="InterPro" id="IPR025561">
    <property type="entry name" value="KSR_SAM-like_dom"/>
</dbReference>
<evidence type="ECO:0000256" key="1">
    <source>
        <dbReference type="SAM" id="MobiDB-lite"/>
    </source>
</evidence>
<dbReference type="Gene3D" id="1.10.150.50">
    <property type="entry name" value="Transcription Factor, Ets-1"/>
    <property type="match status" value="1"/>
</dbReference>
<name>A0A401NLK6_SCYTO</name>
<dbReference type="OMA" id="TTWILNC"/>
<organism evidence="3 4">
    <name type="scientific">Scyliorhinus torazame</name>
    <name type="common">Cloudy catshark</name>
    <name type="synonym">Catulus torazame</name>
    <dbReference type="NCBI Taxonomy" id="75743"/>
    <lineage>
        <taxon>Eukaryota</taxon>
        <taxon>Metazoa</taxon>
        <taxon>Chordata</taxon>
        <taxon>Craniata</taxon>
        <taxon>Vertebrata</taxon>
        <taxon>Chondrichthyes</taxon>
        <taxon>Elasmobranchii</taxon>
        <taxon>Galeomorphii</taxon>
        <taxon>Galeoidea</taxon>
        <taxon>Carcharhiniformes</taxon>
        <taxon>Scyliorhinidae</taxon>
        <taxon>Scyliorhinus</taxon>
    </lineage>
</organism>
<comment type="caution">
    <text evidence="3">The sequence shown here is derived from an EMBL/GenBank/DDBJ whole genome shotgun (WGS) entry which is preliminary data.</text>
</comment>
<evidence type="ECO:0000259" key="2">
    <source>
        <dbReference type="Pfam" id="PF13543"/>
    </source>
</evidence>
<accession>A0A401NLK6</accession>
<evidence type="ECO:0000313" key="4">
    <source>
        <dbReference type="Proteomes" id="UP000288216"/>
    </source>
</evidence>
<dbReference type="FunFam" id="1.10.150.50:FF:000031">
    <property type="entry name" value="Kinase suppressor of Ras 2"/>
    <property type="match status" value="1"/>
</dbReference>
<dbReference type="Pfam" id="PF13543">
    <property type="entry name" value="SAM_KSR1"/>
    <property type="match status" value="1"/>
</dbReference>
<gene>
    <name evidence="3" type="ORF">scyTo_0004150</name>
</gene>
<feature type="domain" description="Kinase suppressor of RAS SAM-like" evidence="2">
    <location>
        <begin position="35"/>
        <end position="97"/>
    </location>
</feature>
<dbReference type="InterPro" id="IPR013761">
    <property type="entry name" value="SAM/pointed_sf"/>
</dbReference>
<keyword evidence="4" id="KW-1185">Reference proteome</keyword>
<evidence type="ECO:0000313" key="3">
    <source>
        <dbReference type="EMBL" id="GCB61763.1"/>
    </source>
</evidence>
<feature type="region of interest" description="Disordered" evidence="1">
    <location>
        <begin position="183"/>
        <end position="239"/>
    </location>
</feature>
<dbReference type="EMBL" id="BFAA01001203">
    <property type="protein sequence ID" value="GCB61763.1"/>
    <property type="molecule type" value="Genomic_DNA"/>
</dbReference>
<dbReference type="STRING" id="75743.A0A401NLK6"/>
<sequence>MCSTVGKLVKYFSRQLSCKRKVSLQERNAELEGFPHLVHWFRIVNIRKEVMEDIIPDQLTLESLVEMTDEEVCETVKKYGTNSEECARLNASLSCLRSVYKSGSSHSSQDWAIQWPTTETGKENTPVSQAEPVQWPGCHTAHSPKFPSKFMQQDFHSVPVLGPSCTYADRLTIGDPIGLYPTFESGPSSLPPSPRQRHATHTPPRTPPIVTTMTPPGTPPVRRRNKLKPPGTPPPTSRKLIHLIPGFTALHRSKSHEFQLGNRVEETQTPK</sequence>
<dbReference type="AlphaFoldDB" id="A0A401NLK6"/>
<reference evidence="3 4" key="1">
    <citation type="journal article" date="2018" name="Nat. Ecol. Evol.">
        <title>Shark genomes provide insights into elasmobranch evolution and the origin of vertebrates.</title>
        <authorList>
            <person name="Hara Y"/>
            <person name="Yamaguchi K"/>
            <person name="Onimaru K"/>
            <person name="Kadota M"/>
            <person name="Koyanagi M"/>
            <person name="Keeley SD"/>
            <person name="Tatsumi K"/>
            <person name="Tanaka K"/>
            <person name="Motone F"/>
            <person name="Kageyama Y"/>
            <person name="Nozu R"/>
            <person name="Adachi N"/>
            <person name="Nishimura O"/>
            <person name="Nakagawa R"/>
            <person name="Tanegashima C"/>
            <person name="Kiyatake I"/>
            <person name="Matsumoto R"/>
            <person name="Murakumo K"/>
            <person name="Nishida K"/>
            <person name="Terakita A"/>
            <person name="Kuratani S"/>
            <person name="Sato K"/>
            <person name="Hyodo S Kuraku.S."/>
        </authorList>
    </citation>
    <scope>NUCLEOTIDE SEQUENCE [LARGE SCALE GENOMIC DNA]</scope>
</reference>
<dbReference type="OrthoDB" id="774951at2759"/>
<proteinExistence type="predicted"/>
<protein>
    <recommendedName>
        <fullName evidence="2">Kinase suppressor of RAS SAM-like domain-containing protein</fullName>
    </recommendedName>
</protein>